<evidence type="ECO:0000256" key="4">
    <source>
        <dbReference type="ARBA" id="ARBA00022989"/>
    </source>
</evidence>
<dbReference type="GO" id="GO:0001508">
    <property type="term" value="P:action potential"/>
    <property type="evidence" value="ECO:0007669"/>
    <property type="project" value="TreeGrafter"/>
</dbReference>
<evidence type="ECO:0000256" key="7">
    <source>
        <dbReference type="ARBA" id="ARBA00023303"/>
    </source>
</evidence>
<organism evidence="11">
    <name type="scientific">freshwater metagenome</name>
    <dbReference type="NCBI Taxonomy" id="449393"/>
    <lineage>
        <taxon>unclassified sequences</taxon>
        <taxon>metagenomes</taxon>
        <taxon>ecological metagenomes</taxon>
    </lineage>
</organism>
<protein>
    <submittedName>
        <fullName evidence="11">Unannotated protein</fullName>
    </submittedName>
</protein>
<evidence type="ECO:0000259" key="10">
    <source>
        <dbReference type="Pfam" id="PF07885"/>
    </source>
</evidence>
<feature type="transmembrane region" description="Helical" evidence="9">
    <location>
        <begin position="126"/>
        <end position="147"/>
    </location>
</feature>
<feature type="transmembrane region" description="Helical" evidence="9">
    <location>
        <begin position="93"/>
        <end position="114"/>
    </location>
</feature>
<feature type="region of interest" description="Disordered" evidence="8">
    <location>
        <begin position="222"/>
        <end position="244"/>
    </location>
</feature>
<evidence type="ECO:0000313" key="11">
    <source>
        <dbReference type="EMBL" id="CAB4601829.1"/>
    </source>
</evidence>
<dbReference type="Gene3D" id="1.20.5.110">
    <property type="match status" value="1"/>
</dbReference>
<sequence>MEPKADGLAKRFTREGRAYPDAPRLDRWLDATTTPLDLLALCTIWLTVVPVVNLDHLAGKSIYWWAGRFALSFIYFVDMAIRARLSGQGIRYAFRHPVGVLAIVIPAVRILFSLRLLGAMFRKGNLSHFLFVAGVLLLNISVIVYAFETRAPDANITSIGISLWWACVTVATVGYGDYYPVTVGGRITSVVLMIIGLTTIGVVTAQIASSFMDQAAARRAASVEPDSGTMSPSVESADAVRSADQGDVEVRLARIEQLLLEQAARASGDNP</sequence>
<dbReference type="InterPro" id="IPR013099">
    <property type="entry name" value="K_chnl_dom"/>
</dbReference>
<keyword evidence="7" id="KW-0407">Ion channel</keyword>
<dbReference type="EMBL" id="CAEZUP010000012">
    <property type="protein sequence ID" value="CAB4601829.1"/>
    <property type="molecule type" value="Genomic_DNA"/>
</dbReference>
<accession>A0A6J6GPN2</accession>
<keyword evidence="6 9" id="KW-0472">Membrane</keyword>
<feature type="domain" description="Potassium channel" evidence="10">
    <location>
        <begin position="136"/>
        <end position="211"/>
    </location>
</feature>
<evidence type="ECO:0000256" key="2">
    <source>
        <dbReference type="ARBA" id="ARBA00022448"/>
    </source>
</evidence>
<evidence type="ECO:0000256" key="3">
    <source>
        <dbReference type="ARBA" id="ARBA00022692"/>
    </source>
</evidence>
<keyword evidence="2" id="KW-0813">Transport</keyword>
<evidence type="ECO:0000256" key="8">
    <source>
        <dbReference type="SAM" id="MobiDB-lite"/>
    </source>
</evidence>
<dbReference type="PRINTS" id="PR00169">
    <property type="entry name" value="KCHANNEL"/>
</dbReference>
<dbReference type="Pfam" id="PF07885">
    <property type="entry name" value="Ion_trans_2"/>
    <property type="match status" value="1"/>
</dbReference>
<feature type="transmembrane region" description="Helical" evidence="9">
    <location>
        <begin position="187"/>
        <end position="209"/>
    </location>
</feature>
<dbReference type="PANTHER" id="PTHR11537:SF254">
    <property type="entry name" value="POTASSIUM VOLTAGE-GATED CHANNEL PROTEIN SHAB"/>
    <property type="match status" value="1"/>
</dbReference>
<evidence type="ECO:0000256" key="6">
    <source>
        <dbReference type="ARBA" id="ARBA00023136"/>
    </source>
</evidence>
<feature type="transmembrane region" description="Helical" evidence="9">
    <location>
        <begin position="62"/>
        <end position="81"/>
    </location>
</feature>
<gene>
    <name evidence="11" type="ORF">UFOPK1835_00467</name>
</gene>
<evidence type="ECO:0000256" key="1">
    <source>
        <dbReference type="ARBA" id="ARBA00004141"/>
    </source>
</evidence>
<feature type="transmembrane region" description="Helical" evidence="9">
    <location>
        <begin position="154"/>
        <end position="175"/>
    </location>
</feature>
<keyword evidence="5" id="KW-0406">Ion transport</keyword>
<dbReference type="GO" id="GO:0005249">
    <property type="term" value="F:voltage-gated potassium channel activity"/>
    <property type="evidence" value="ECO:0007669"/>
    <property type="project" value="InterPro"/>
</dbReference>
<dbReference type="PANTHER" id="PTHR11537">
    <property type="entry name" value="VOLTAGE-GATED POTASSIUM CHANNEL"/>
    <property type="match status" value="1"/>
</dbReference>
<dbReference type="InterPro" id="IPR028325">
    <property type="entry name" value="VG_K_chnl"/>
</dbReference>
<dbReference type="GO" id="GO:0008076">
    <property type="term" value="C:voltage-gated potassium channel complex"/>
    <property type="evidence" value="ECO:0007669"/>
    <property type="project" value="InterPro"/>
</dbReference>
<reference evidence="11" key="1">
    <citation type="submission" date="2020-05" db="EMBL/GenBank/DDBJ databases">
        <authorList>
            <person name="Chiriac C."/>
            <person name="Salcher M."/>
            <person name="Ghai R."/>
            <person name="Kavagutti S V."/>
        </authorList>
    </citation>
    <scope>NUCLEOTIDE SEQUENCE</scope>
</reference>
<keyword evidence="3 9" id="KW-0812">Transmembrane</keyword>
<evidence type="ECO:0000256" key="5">
    <source>
        <dbReference type="ARBA" id="ARBA00023065"/>
    </source>
</evidence>
<evidence type="ECO:0000256" key="9">
    <source>
        <dbReference type="SAM" id="Phobius"/>
    </source>
</evidence>
<proteinExistence type="predicted"/>
<dbReference type="SUPFAM" id="SSF81324">
    <property type="entry name" value="Voltage-gated potassium channels"/>
    <property type="match status" value="1"/>
</dbReference>
<keyword evidence="4 9" id="KW-1133">Transmembrane helix</keyword>
<comment type="subcellular location">
    <subcellularLocation>
        <location evidence="1">Membrane</location>
        <topology evidence="1">Multi-pass membrane protein</topology>
    </subcellularLocation>
</comment>
<name>A0A6J6GPN2_9ZZZZ</name>
<dbReference type="AlphaFoldDB" id="A0A6J6GPN2"/>
<dbReference type="Gene3D" id="1.10.287.70">
    <property type="match status" value="1"/>
</dbReference>